<dbReference type="OrthoDB" id="10037109at2759"/>
<evidence type="ECO:0000256" key="1">
    <source>
        <dbReference type="SAM" id="MobiDB-lite"/>
    </source>
</evidence>
<dbReference type="Proteomes" id="UP000663852">
    <property type="component" value="Unassembled WGS sequence"/>
</dbReference>
<accession>A0A813PW73</accession>
<keyword evidence="2" id="KW-0812">Transmembrane</keyword>
<dbReference type="EMBL" id="CAJNOJ010000006">
    <property type="protein sequence ID" value="CAF0758682.1"/>
    <property type="molecule type" value="Genomic_DNA"/>
</dbReference>
<feature type="compositionally biased region" description="Low complexity" evidence="1">
    <location>
        <begin position="121"/>
        <end position="160"/>
    </location>
</feature>
<feature type="region of interest" description="Disordered" evidence="1">
    <location>
        <begin position="103"/>
        <end position="161"/>
    </location>
</feature>
<proteinExistence type="predicted"/>
<dbReference type="AlphaFoldDB" id="A0A813PW73"/>
<gene>
    <name evidence="3" type="ORF">EDS130_LOCUS2690</name>
</gene>
<evidence type="ECO:0000313" key="3">
    <source>
        <dbReference type="EMBL" id="CAF0758682.1"/>
    </source>
</evidence>
<comment type="caution">
    <text evidence="3">The sequence shown here is derived from an EMBL/GenBank/DDBJ whole genome shotgun (WGS) entry which is preliminary data.</text>
</comment>
<keyword evidence="2" id="KW-0472">Membrane</keyword>
<protein>
    <submittedName>
        <fullName evidence="3">Uncharacterized protein</fullName>
    </submittedName>
</protein>
<keyword evidence="2" id="KW-1133">Transmembrane helix</keyword>
<name>A0A813PW73_ADIRI</name>
<reference evidence="3" key="1">
    <citation type="submission" date="2021-02" db="EMBL/GenBank/DDBJ databases">
        <authorList>
            <person name="Nowell W R."/>
        </authorList>
    </citation>
    <scope>NUCLEOTIDE SEQUENCE</scope>
</reference>
<sequence>MLFEQVTYDMLIIRKRRKEQGSKSPNAFLLEMYVKLTIILVITLTINRSYSAALDANKLNRLICDELNNNNTIDVQEDEQWKVICQELSLIEKVQSATDNNLVGENIQPDKQPRKAAVRFGSVSRGGSRISSGSRSSSGSRTSGSSGSRVSASSSSSSSVNYYNTRTGVRYNRPTGSLWSRSRLAFLVLASRYTSRRYSSSSRFTTPASGSVTYYYCTSIDNTSAEIQCSSENGDTQCCEETDYEPFCCGGNVPDDIQQDMSRATQTVSRIFYTIAALALFMHLFMRHFRR</sequence>
<evidence type="ECO:0000313" key="4">
    <source>
        <dbReference type="Proteomes" id="UP000663852"/>
    </source>
</evidence>
<evidence type="ECO:0000256" key="2">
    <source>
        <dbReference type="SAM" id="Phobius"/>
    </source>
</evidence>
<feature type="transmembrane region" description="Helical" evidence="2">
    <location>
        <begin position="271"/>
        <end position="289"/>
    </location>
</feature>
<organism evidence="3 4">
    <name type="scientific">Adineta ricciae</name>
    <name type="common">Rotifer</name>
    <dbReference type="NCBI Taxonomy" id="249248"/>
    <lineage>
        <taxon>Eukaryota</taxon>
        <taxon>Metazoa</taxon>
        <taxon>Spiralia</taxon>
        <taxon>Gnathifera</taxon>
        <taxon>Rotifera</taxon>
        <taxon>Eurotatoria</taxon>
        <taxon>Bdelloidea</taxon>
        <taxon>Adinetida</taxon>
        <taxon>Adinetidae</taxon>
        <taxon>Adineta</taxon>
    </lineage>
</organism>